<feature type="domain" description="Thioredoxin" evidence="1">
    <location>
        <begin position="11"/>
        <end position="72"/>
    </location>
</feature>
<dbReference type="InterPro" id="IPR036249">
    <property type="entry name" value="Thioredoxin-like_sf"/>
</dbReference>
<dbReference type="SUPFAM" id="SSF52833">
    <property type="entry name" value="Thioredoxin-like"/>
    <property type="match status" value="1"/>
</dbReference>
<dbReference type="EMBL" id="VNJK01000001">
    <property type="protein sequence ID" value="TVX94643.1"/>
    <property type="molecule type" value="Genomic_DNA"/>
</dbReference>
<reference evidence="2 3" key="1">
    <citation type="submission" date="2019-07" db="EMBL/GenBank/DDBJ databases">
        <authorList>
            <person name="Kim J."/>
        </authorList>
    </citation>
    <scope>NUCLEOTIDE SEQUENCE [LARGE SCALE GENOMIC DNA]</scope>
    <source>
        <strain evidence="2 3">N4</strain>
    </source>
</reference>
<sequence>MNGQVPSDIDLLYLYSPLCGTCNVASRMLDVVEHLLPELRFERLNVNEVPDLAQAYQVESVPCLLIWRTIEVKRNQQDLISHNVFVYPQKIYAFHSIPYLYERLRGGGMDDSSR</sequence>
<dbReference type="Proteomes" id="UP000318102">
    <property type="component" value="Unassembled WGS sequence"/>
</dbReference>
<evidence type="ECO:0000259" key="1">
    <source>
        <dbReference type="Pfam" id="PF00085"/>
    </source>
</evidence>
<dbReference type="OrthoDB" id="5784238at2"/>
<dbReference type="Pfam" id="PF00085">
    <property type="entry name" value="Thioredoxin"/>
    <property type="match status" value="1"/>
</dbReference>
<keyword evidence="3" id="KW-1185">Reference proteome</keyword>
<dbReference type="InterPro" id="IPR013766">
    <property type="entry name" value="Thioredoxin_domain"/>
</dbReference>
<dbReference type="CDD" id="cd02947">
    <property type="entry name" value="TRX_family"/>
    <property type="match status" value="1"/>
</dbReference>
<dbReference type="Gene3D" id="3.40.30.10">
    <property type="entry name" value="Glutaredoxin"/>
    <property type="match status" value="1"/>
</dbReference>
<dbReference type="AlphaFoldDB" id="A0A559J439"/>
<organism evidence="2 3">
    <name type="scientific">Paenibacillus agilis</name>
    <dbReference type="NCBI Taxonomy" id="3020863"/>
    <lineage>
        <taxon>Bacteria</taxon>
        <taxon>Bacillati</taxon>
        <taxon>Bacillota</taxon>
        <taxon>Bacilli</taxon>
        <taxon>Bacillales</taxon>
        <taxon>Paenibacillaceae</taxon>
        <taxon>Paenibacillus</taxon>
    </lineage>
</organism>
<gene>
    <name evidence="2" type="ORF">FPZ44_08495</name>
</gene>
<name>A0A559J439_9BACL</name>
<accession>A0A559J439</accession>
<comment type="caution">
    <text evidence="2">The sequence shown here is derived from an EMBL/GenBank/DDBJ whole genome shotgun (WGS) entry which is preliminary data.</text>
</comment>
<proteinExistence type="predicted"/>
<evidence type="ECO:0000313" key="2">
    <source>
        <dbReference type="EMBL" id="TVX94643.1"/>
    </source>
</evidence>
<protein>
    <submittedName>
        <fullName evidence="2">Thioredoxin family protein</fullName>
    </submittedName>
</protein>
<evidence type="ECO:0000313" key="3">
    <source>
        <dbReference type="Proteomes" id="UP000318102"/>
    </source>
</evidence>